<organism evidence="2 3">
    <name type="scientific">Plesiocystis pacifica SIR-1</name>
    <dbReference type="NCBI Taxonomy" id="391625"/>
    <lineage>
        <taxon>Bacteria</taxon>
        <taxon>Pseudomonadati</taxon>
        <taxon>Myxococcota</taxon>
        <taxon>Polyangia</taxon>
        <taxon>Nannocystales</taxon>
        <taxon>Nannocystaceae</taxon>
        <taxon>Plesiocystis</taxon>
    </lineage>
</organism>
<accession>A6G4I9</accession>
<name>A6G4I9_9BACT</name>
<comment type="caution">
    <text evidence="2">The sequence shown here is derived from an EMBL/GenBank/DDBJ whole genome shotgun (WGS) entry which is preliminary data.</text>
</comment>
<sequence length="286" mass="31839">MAADPQARWSRWLPTLLGGALALGTVAFYELGGSSAPNPDACPPTAREPDERDETARDGVPSKIRSPGARTHPATAREAQNAEERVVSLEAQNQLLAERSVTGELGYYGHSQSELEAMARHCDVRMDYPTRLNPEQAEDLGMSPDEQEAYLAALTKFAEADNALYRSLYTELYPEAAEVEAMSMRDVRKGITRQLGRTPKQDHVELRRSIAEERAGLREPPPEDELGTFERYNRARFASGDRFASFLEAELGPERVDELRRAFEGWPGARTREWGCDDNEGGSPTR</sequence>
<dbReference type="RefSeq" id="WP_006971638.1">
    <property type="nucleotide sequence ID" value="NZ_ABCS01000021.1"/>
</dbReference>
<keyword evidence="3" id="KW-1185">Reference proteome</keyword>
<feature type="region of interest" description="Disordered" evidence="1">
    <location>
        <begin position="211"/>
        <end position="230"/>
    </location>
</feature>
<dbReference type="AlphaFoldDB" id="A6G4I9"/>
<dbReference type="EMBL" id="ABCS01000021">
    <property type="protein sequence ID" value="EDM79301.1"/>
    <property type="molecule type" value="Genomic_DNA"/>
</dbReference>
<dbReference type="Proteomes" id="UP000005801">
    <property type="component" value="Unassembled WGS sequence"/>
</dbReference>
<feature type="region of interest" description="Disordered" evidence="1">
    <location>
        <begin position="32"/>
        <end position="83"/>
    </location>
</feature>
<evidence type="ECO:0000313" key="3">
    <source>
        <dbReference type="Proteomes" id="UP000005801"/>
    </source>
</evidence>
<gene>
    <name evidence="2" type="ORF">PPSIR1_04153</name>
</gene>
<evidence type="ECO:0000313" key="2">
    <source>
        <dbReference type="EMBL" id="EDM79301.1"/>
    </source>
</evidence>
<reference evidence="2 3" key="1">
    <citation type="submission" date="2007-06" db="EMBL/GenBank/DDBJ databases">
        <authorList>
            <person name="Shimkets L."/>
            <person name="Ferriera S."/>
            <person name="Johnson J."/>
            <person name="Kravitz S."/>
            <person name="Beeson K."/>
            <person name="Sutton G."/>
            <person name="Rogers Y.-H."/>
            <person name="Friedman R."/>
            <person name="Frazier M."/>
            <person name="Venter J.C."/>
        </authorList>
    </citation>
    <scope>NUCLEOTIDE SEQUENCE [LARGE SCALE GENOMIC DNA]</scope>
    <source>
        <strain evidence="2 3">SIR-1</strain>
    </source>
</reference>
<proteinExistence type="predicted"/>
<dbReference type="OrthoDB" id="5507484at2"/>
<feature type="compositionally biased region" description="Basic and acidic residues" evidence="1">
    <location>
        <begin position="47"/>
        <end position="57"/>
    </location>
</feature>
<feature type="compositionally biased region" description="Basic and acidic residues" evidence="1">
    <location>
        <begin position="211"/>
        <end position="221"/>
    </location>
</feature>
<protein>
    <submittedName>
        <fullName evidence="2">Uncharacterized protein</fullName>
    </submittedName>
</protein>
<evidence type="ECO:0000256" key="1">
    <source>
        <dbReference type="SAM" id="MobiDB-lite"/>
    </source>
</evidence>
<dbReference type="STRING" id="391625.PPSIR1_04153"/>